<dbReference type="RefSeq" id="XP_022481981.1">
    <property type="nucleotide sequence ID" value="XM_022638163.1"/>
</dbReference>
<protein>
    <submittedName>
        <fullName evidence="1">Uncharacterized protein</fullName>
    </submittedName>
</protein>
<evidence type="ECO:0000313" key="2">
    <source>
        <dbReference type="Proteomes" id="UP000177622"/>
    </source>
</evidence>
<dbReference type="EMBL" id="LXJU01000217">
    <property type="protein sequence ID" value="OGE46510.1"/>
    <property type="molecule type" value="Genomic_DNA"/>
</dbReference>
<feature type="non-terminal residue" evidence="1">
    <location>
        <position position="64"/>
    </location>
</feature>
<accession>A0A1F5L0K3</accession>
<gene>
    <name evidence="1" type="ORF">PENARI_c217G10964</name>
</gene>
<organism evidence="1 2">
    <name type="scientific">Penicillium arizonense</name>
    <dbReference type="NCBI Taxonomy" id="1835702"/>
    <lineage>
        <taxon>Eukaryota</taxon>
        <taxon>Fungi</taxon>
        <taxon>Dikarya</taxon>
        <taxon>Ascomycota</taxon>
        <taxon>Pezizomycotina</taxon>
        <taxon>Eurotiomycetes</taxon>
        <taxon>Eurotiomycetidae</taxon>
        <taxon>Eurotiales</taxon>
        <taxon>Aspergillaceae</taxon>
        <taxon>Penicillium</taxon>
    </lineage>
</organism>
<proteinExistence type="predicted"/>
<dbReference type="GeneID" id="34582897"/>
<name>A0A1F5L0K3_PENAI</name>
<dbReference type="Proteomes" id="UP000177622">
    <property type="component" value="Unassembled WGS sequence"/>
</dbReference>
<dbReference type="STRING" id="1835702.A0A1F5L0K3"/>
<dbReference type="AlphaFoldDB" id="A0A1F5L0K3"/>
<reference evidence="1 2" key="1">
    <citation type="journal article" date="2016" name="Sci. Rep.">
        <title>Penicillium arizonense, a new, genome sequenced fungal species, reveals a high chemical diversity in secreted metabolites.</title>
        <authorList>
            <person name="Grijseels S."/>
            <person name="Nielsen J.C."/>
            <person name="Randelovic M."/>
            <person name="Nielsen J."/>
            <person name="Nielsen K.F."/>
            <person name="Workman M."/>
            <person name="Frisvad J.C."/>
        </authorList>
    </citation>
    <scope>NUCLEOTIDE SEQUENCE [LARGE SCALE GENOMIC DNA]</scope>
    <source>
        <strain evidence="1 2">CBS 141311</strain>
    </source>
</reference>
<comment type="caution">
    <text evidence="1">The sequence shown here is derived from an EMBL/GenBank/DDBJ whole genome shotgun (WGS) entry which is preliminary data.</text>
</comment>
<evidence type="ECO:0000313" key="1">
    <source>
        <dbReference type="EMBL" id="OGE46510.1"/>
    </source>
</evidence>
<keyword evidence="2" id="KW-1185">Reference proteome</keyword>
<sequence>MDVDPGSLRPSPLAISTAQTHDNLASASAAHLSPLPYAMHISVEGTTRTLILKMDDSFMTDFSN</sequence>